<dbReference type="EC" id="2.7.3.9" evidence="5"/>
<keyword evidence="6" id="KW-0813">Transport</keyword>
<proteinExistence type="inferred from homology"/>
<dbReference type="Pfam" id="PF05524">
    <property type="entry name" value="PEP-utilisers_N"/>
    <property type="match status" value="1"/>
</dbReference>
<keyword evidence="9 15" id="KW-0808">Transferase</keyword>
<evidence type="ECO:0000256" key="7">
    <source>
        <dbReference type="ARBA" id="ARBA00022490"/>
    </source>
</evidence>
<organism evidence="15 16">
    <name type="scientific">Spirochaeta africana (strain ATCC 700263 / DSM 8902 / Z-7692)</name>
    <dbReference type="NCBI Taxonomy" id="889378"/>
    <lineage>
        <taxon>Bacteria</taxon>
        <taxon>Pseudomonadati</taxon>
        <taxon>Spirochaetota</taxon>
        <taxon>Spirochaetia</taxon>
        <taxon>Spirochaetales</taxon>
        <taxon>Spirochaetaceae</taxon>
        <taxon>Spirochaeta</taxon>
    </lineage>
</organism>
<keyword evidence="7" id="KW-0963">Cytoplasm</keyword>
<dbReference type="HOGENOM" id="CLU_007308_7_1_12"/>
<keyword evidence="15" id="KW-0670">Pyruvate</keyword>
<dbReference type="KEGG" id="sfc:Spiaf_1472"/>
<dbReference type="RefSeq" id="WP_014455518.1">
    <property type="nucleotide sequence ID" value="NC_017098.1"/>
</dbReference>
<evidence type="ECO:0000256" key="12">
    <source>
        <dbReference type="ARBA" id="ARBA00022777"/>
    </source>
</evidence>
<dbReference type="NCBIfam" id="TIGR01417">
    <property type="entry name" value="PTS_I_fam"/>
    <property type="match status" value="1"/>
</dbReference>
<dbReference type="GO" id="GO:0016301">
    <property type="term" value="F:kinase activity"/>
    <property type="evidence" value="ECO:0007669"/>
    <property type="project" value="UniProtKB-KW"/>
</dbReference>
<evidence type="ECO:0000256" key="4">
    <source>
        <dbReference type="ARBA" id="ARBA00007837"/>
    </source>
</evidence>
<name>H9UJ41_SPIAZ</name>
<dbReference type="InterPro" id="IPR036618">
    <property type="entry name" value="PtsI_HPr-bd_sf"/>
</dbReference>
<keyword evidence="11" id="KW-0479">Metal-binding</keyword>
<accession>H9UJ41</accession>
<dbReference type="GO" id="GO:0008965">
    <property type="term" value="F:phosphoenolpyruvate-protein phosphotransferase activity"/>
    <property type="evidence" value="ECO:0007669"/>
    <property type="project" value="UniProtKB-EC"/>
</dbReference>
<evidence type="ECO:0000256" key="9">
    <source>
        <dbReference type="ARBA" id="ARBA00022679"/>
    </source>
</evidence>
<dbReference type="Pfam" id="PF02896">
    <property type="entry name" value="PEP-utilizers_C"/>
    <property type="match status" value="1"/>
</dbReference>
<keyword evidence="8" id="KW-0762">Sugar transport</keyword>
<dbReference type="AlphaFoldDB" id="H9UJ41"/>
<dbReference type="GO" id="GO:0009401">
    <property type="term" value="P:phosphoenolpyruvate-dependent sugar phosphotransferase system"/>
    <property type="evidence" value="ECO:0007669"/>
    <property type="project" value="UniProtKB-KW"/>
</dbReference>
<evidence type="ECO:0000256" key="2">
    <source>
        <dbReference type="ARBA" id="ARBA00001946"/>
    </source>
</evidence>
<dbReference type="SUPFAM" id="SSF51621">
    <property type="entry name" value="Phosphoenolpyruvate/pyruvate domain"/>
    <property type="match status" value="1"/>
</dbReference>
<comment type="catalytic activity">
    <reaction evidence="1">
        <text>L-histidyl-[protein] + phosphoenolpyruvate = N(pros)-phospho-L-histidyl-[protein] + pyruvate</text>
        <dbReference type="Rhea" id="RHEA:23880"/>
        <dbReference type="Rhea" id="RHEA-COMP:9745"/>
        <dbReference type="Rhea" id="RHEA-COMP:9746"/>
        <dbReference type="ChEBI" id="CHEBI:15361"/>
        <dbReference type="ChEBI" id="CHEBI:29979"/>
        <dbReference type="ChEBI" id="CHEBI:58702"/>
        <dbReference type="ChEBI" id="CHEBI:64837"/>
        <dbReference type="EC" id="2.7.3.9"/>
    </reaction>
</comment>
<dbReference type="InterPro" id="IPR006318">
    <property type="entry name" value="PTS_EI-like"/>
</dbReference>
<dbReference type="PRINTS" id="PR01736">
    <property type="entry name" value="PHPHTRNFRASE"/>
</dbReference>
<dbReference type="InterPro" id="IPR040442">
    <property type="entry name" value="Pyrv_kinase-like_dom_sf"/>
</dbReference>
<dbReference type="InterPro" id="IPR003018">
    <property type="entry name" value="GAF"/>
</dbReference>
<protein>
    <recommendedName>
        <fullName evidence="5">phosphoenolpyruvate--protein phosphotransferase</fullName>
        <ecNumber evidence="5">2.7.3.9</ecNumber>
    </recommendedName>
</protein>
<evidence type="ECO:0000256" key="1">
    <source>
        <dbReference type="ARBA" id="ARBA00000683"/>
    </source>
</evidence>
<dbReference type="EMBL" id="CP003282">
    <property type="protein sequence ID" value="AFG37534.1"/>
    <property type="molecule type" value="Genomic_DNA"/>
</dbReference>
<dbReference type="Gene3D" id="3.20.20.60">
    <property type="entry name" value="Phosphoenolpyruvate-binding domains"/>
    <property type="match status" value="1"/>
</dbReference>
<comment type="cofactor">
    <cofactor evidence="2">
        <name>Mg(2+)</name>
        <dbReference type="ChEBI" id="CHEBI:18420"/>
    </cofactor>
</comment>
<comment type="similarity">
    <text evidence="4">Belongs to the PEP-utilizing enzyme family.</text>
</comment>
<evidence type="ECO:0000259" key="14">
    <source>
        <dbReference type="SMART" id="SM00065"/>
    </source>
</evidence>
<dbReference type="Gene3D" id="1.10.274.10">
    <property type="entry name" value="PtsI, HPr-binding domain"/>
    <property type="match status" value="1"/>
</dbReference>
<feature type="domain" description="GAF" evidence="14">
    <location>
        <begin position="27"/>
        <end position="174"/>
    </location>
</feature>
<dbReference type="GO" id="GO:0005737">
    <property type="term" value="C:cytoplasm"/>
    <property type="evidence" value="ECO:0007669"/>
    <property type="project" value="UniProtKB-SubCell"/>
</dbReference>
<keyword evidence="13" id="KW-0460">Magnesium</keyword>
<gene>
    <name evidence="15" type="ordered locus">Spiaf_1472</name>
</gene>
<keyword evidence="10" id="KW-0598">Phosphotransferase system</keyword>
<dbReference type="SUPFAM" id="SSF55781">
    <property type="entry name" value="GAF domain-like"/>
    <property type="match status" value="1"/>
</dbReference>
<evidence type="ECO:0000256" key="13">
    <source>
        <dbReference type="ARBA" id="ARBA00022842"/>
    </source>
</evidence>
<dbReference type="Gene3D" id="3.50.30.10">
    <property type="entry name" value="Phosphohistidine domain"/>
    <property type="match status" value="1"/>
</dbReference>
<dbReference type="STRING" id="889378.Spiaf_1472"/>
<dbReference type="PANTHER" id="PTHR46244">
    <property type="entry name" value="PHOSPHOENOLPYRUVATE-PROTEIN PHOSPHOTRANSFERASE"/>
    <property type="match status" value="1"/>
</dbReference>
<dbReference type="InterPro" id="IPR036637">
    <property type="entry name" value="Phosphohistidine_dom_sf"/>
</dbReference>
<dbReference type="GO" id="GO:0046872">
    <property type="term" value="F:metal ion binding"/>
    <property type="evidence" value="ECO:0007669"/>
    <property type="project" value="UniProtKB-KW"/>
</dbReference>
<sequence length="754" mass="83961">MAVHRKNNIDLVCSIAELSGLFEKRASVGGFLQNVVDLVAQHMESEVCSIYLYDEDTEELVLRANRGLAIDHTSEVRMKLGEGLSGLALKELRPIRVGRASANPAFKSFPHVHEDAFNAFLAVPIRRSLKRIGVIVLQHSRPDYFDAHDAKALRAIASQLATTLENAELIMKIHDQGNGSDKRQNRGFRRLRGIPNSDGIAFGKAVVLGHRDELYASIVEQATESHDTIEDFDRSLRESVDQLEFLQREVTQILSDVATLIFDSHLLMLQDPEFTGKMRSAIEDGTPASQAIIDVVQQYVALFAGSGNPRVQEKVQDIQDLGYRLLHNLVQDMPESGSYADHVVIASDLYPSELVKLRAQRAEGLLLVSSGVTSHISILARSLGLPMVLCKDDAALEIPNGTRMIIDGFEGNIYIEPTNDITQKFQRLHYGLLHAAHEARDVPLRTTTVDNQRVMVQANINLINDVTPATQYNAEGVGLYRSEFPFIIRNHFPSEEEQYLIYQRILEPMKDHEVVLRTLDVGGDKQLSHLSDIEPDPNPFLGFRGIRFSFGHEDVFREQLRAMVRAGHRRKLGILFPMISSLDELLKAREVLSEVLQELADEGIQHNPAPRVGAMIEVPSAVDLVSELAACTDFLSIGTNDLVMYLLAADRTNERVQDMHKAHHPAVLRALKRIADGVGNRISTVSVCGGAGADPWMIPFLLGIGIRKFSVEPRQIPVVKDLISKMTIRESRRLVSKLLSMKTVAEVESYLGTS</sequence>
<dbReference type="Pfam" id="PF13185">
    <property type="entry name" value="GAF_2"/>
    <property type="match status" value="1"/>
</dbReference>
<dbReference type="InterPro" id="IPR008731">
    <property type="entry name" value="PTS_EIN"/>
</dbReference>
<keyword evidence="16" id="KW-1185">Reference proteome</keyword>
<evidence type="ECO:0000256" key="3">
    <source>
        <dbReference type="ARBA" id="ARBA00004496"/>
    </source>
</evidence>
<comment type="subcellular location">
    <subcellularLocation>
        <location evidence="3">Cytoplasm</location>
    </subcellularLocation>
</comment>
<evidence type="ECO:0000256" key="5">
    <source>
        <dbReference type="ARBA" id="ARBA00012232"/>
    </source>
</evidence>
<dbReference type="SUPFAM" id="SSF47831">
    <property type="entry name" value="Enzyme I of the PEP:sugar phosphotransferase system HPr-binding (sub)domain"/>
    <property type="match status" value="1"/>
</dbReference>
<evidence type="ECO:0000313" key="16">
    <source>
        <dbReference type="Proteomes" id="UP000007383"/>
    </source>
</evidence>
<evidence type="ECO:0000313" key="15">
    <source>
        <dbReference type="EMBL" id="AFG37534.1"/>
    </source>
</evidence>
<evidence type="ECO:0000256" key="11">
    <source>
        <dbReference type="ARBA" id="ARBA00022723"/>
    </source>
</evidence>
<dbReference type="InterPro" id="IPR050499">
    <property type="entry name" value="PEP-utilizing_PTS_enzyme"/>
</dbReference>
<dbReference type="eggNOG" id="COG3605">
    <property type="taxonomic scope" value="Bacteria"/>
</dbReference>
<dbReference type="InterPro" id="IPR029016">
    <property type="entry name" value="GAF-like_dom_sf"/>
</dbReference>
<dbReference type="Gene3D" id="3.30.450.40">
    <property type="match status" value="1"/>
</dbReference>
<dbReference type="OrthoDB" id="9765468at2"/>
<dbReference type="InterPro" id="IPR000121">
    <property type="entry name" value="PEP_util_C"/>
</dbReference>
<dbReference type="InterPro" id="IPR008279">
    <property type="entry name" value="PEP-util_enz_mobile_dom"/>
</dbReference>
<evidence type="ECO:0000256" key="10">
    <source>
        <dbReference type="ARBA" id="ARBA00022683"/>
    </source>
</evidence>
<dbReference type="SUPFAM" id="SSF52009">
    <property type="entry name" value="Phosphohistidine domain"/>
    <property type="match status" value="1"/>
</dbReference>
<reference evidence="16" key="1">
    <citation type="journal article" date="2013" name="Stand. Genomic Sci.">
        <title>Complete genome sequence of the halophilic bacterium Spirochaeta africana type strain (Z-7692(T)) from the alkaline Lake Magadi in the East African Rift.</title>
        <authorList>
            <person name="Liolos K."/>
            <person name="Abt B."/>
            <person name="Scheuner C."/>
            <person name="Teshima H."/>
            <person name="Held B."/>
            <person name="Lapidus A."/>
            <person name="Nolan M."/>
            <person name="Lucas S."/>
            <person name="Deshpande S."/>
            <person name="Cheng J.F."/>
            <person name="Tapia R."/>
            <person name="Goodwin L.A."/>
            <person name="Pitluck S."/>
            <person name="Pagani I."/>
            <person name="Ivanova N."/>
            <person name="Mavromatis K."/>
            <person name="Mikhailova N."/>
            <person name="Huntemann M."/>
            <person name="Pati A."/>
            <person name="Chen A."/>
            <person name="Palaniappan K."/>
            <person name="Land M."/>
            <person name="Rohde M."/>
            <person name="Tindall B.J."/>
            <person name="Detter J.C."/>
            <person name="Goker M."/>
            <person name="Bristow J."/>
            <person name="Eisen J.A."/>
            <person name="Markowitz V."/>
            <person name="Hugenholtz P."/>
            <person name="Woyke T."/>
            <person name="Klenk H.P."/>
            <person name="Kyrpides N.C."/>
        </authorList>
    </citation>
    <scope>NUCLEOTIDE SEQUENCE</scope>
    <source>
        <strain evidence="16">ATCC 700263 / DSM 8902 / Z-7692</strain>
    </source>
</reference>
<evidence type="ECO:0000256" key="6">
    <source>
        <dbReference type="ARBA" id="ARBA00022448"/>
    </source>
</evidence>
<dbReference type="PATRIC" id="fig|889378.3.peg.1464"/>
<dbReference type="PANTHER" id="PTHR46244:SF6">
    <property type="entry name" value="PHOSPHOENOLPYRUVATE-PROTEIN PHOSPHOTRANSFERASE"/>
    <property type="match status" value="1"/>
</dbReference>
<dbReference type="Pfam" id="PF00391">
    <property type="entry name" value="PEP-utilizers"/>
    <property type="match status" value="1"/>
</dbReference>
<evidence type="ECO:0000256" key="8">
    <source>
        <dbReference type="ARBA" id="ARBA00022597"/>
    </source>
</evidence>
<dbReference type="InterPro" id="IPR015813">
    <property type="entry name" value="Pyrv/PenolPyrv_kinase-like_dom"/>
</dbReference>
<dbReference type="SMART" id="SM00065">
    <property type="entry name" value="GAF"/>
    <property type="match status" value="1"/>
</dbReference>
<dbReference type="Proteomes" id="UP000007383">
    <property type="component" value="Chromosome"/>
</dbReference>
<keyword evidence="12" id="KW-0418">Kinase</keyword>